<sequence length="228" mass="25575">MEASDVKFTSGGSRDDTYDIAIYESVLDRLRDAVLHTLVLTPSAIEEADKEATLSRIEQFVLVHNDASRYRYVAIVFLNSDTAFQKASRCCTIDAFVAFQALLFDSSSIIDIPILMLAEPEELVPSLKRHYYAIQRIINQPAGINPISLSSQAPSDSPLHLLEQIVVQGSDPLSCQQNVNILSDFFPSLRALSAASRTAEMRRLISEYLGEQFAKYVESFWNEERLYG</sequence>
<accession>A0A364KUZ9</accession>
<dbReference type="AlphaFoldDB" id="A0A364KUZ9"/>
<organism evidence="1 2">
    <name type="scientific">Talaromyces amestolkiae</name>
    <dbReference type="NCBI Taxonomy" id="1196081"/>
    <lineage>
        <taxon>Eukaryota</taxon>
        <taxon>Fungi</taxon>
        <taxon>Dikarya</taxon>
        <taxon>Ascomycota</taxon>
        <taxon>Pezizomycotina</taxon>
        <taxon>Eurotiomycetes</taxon>
        <taxon>Eurotiomycetidae</taxon>
        <taxon>Eurotiales</taxon>
        <taxon>Trichocomaceae</taxon>
        <taxon>Talaromyces</taxon>
        <taxon>Talaromyces sect. Talaromyces</taxon>
    </lineage>
</organism>
<keyword evidence="2" id="KW-1185">Reference proteome</keyword>
<name>A0A364KUZ9_TALAM</name>
<gene>
    <name evidence="1" type="ORF">BHQ10_003381</name>
</gene>
<evidence type="ECO:0000313" key="2">
    <source>
        <dbReference type="Proteomes" id="UP000249363"/>
    </source>
</evidence>
<proteinExistence type="predicted"/>
<reference evidence="1 2" key="1">
    <citation type="journal article" date="2017" name="Biotechnol. Biofuels">
        <title>Differential beta-glucosidase expression as a function of carbon source availability in Talaromyces amestolkiae: a genomic and proteomic approach.</title>
        <authorList>
            <person name="de Eugenio L.I."/>
            <person name="Mendez-Liter J.A."/>
            <person name="Nieto-Dominguez M."/>
            <person name="Alonso L."/>
            <person name="Gil-Munoz J."/>
            <person name="Barriuso J."/>
            <person name="Prieto A."/>
            <person name="Martinez M.J."/>
        </authorList>
    </citation>
    <scope>NUCLEOTIDE SEQUENCE [LARGE SCALE GENOMIC DNA]</scope>
    <source>
        <strain evidence="1 2">CIB</strain>
    </source>
</reference>
<dbReference type="EMBL" id="MIKG01000005">
    <property type="protein sequence ID" value="RAO67369.1"/>
    <property type="molecule type" value="Genomic_DNA"/>
</dbReference>
<evidence type="ECO:0000313" key="1">
    <source>
        <dbReference type="EMBL" id="RAO67369.1"/>
    </source>
</evidence>
<comment type="caution">
    <text evidence="1">The sequence shown here is derived from an EMBL/GenBank/DDBJ whole genome shotgun (WGS) entry which is preliminary data.</text>
</comment>
<dbReference type="GeneID" id="63792597"/>
<dbReference type="OrthoDB" id="2129069at2759"/>
<protein>
    <submittedName>
        <fullName evidence="1">Uncharacterized protein</fullName>
    </submittedName>
</protein>
<dbReference type="RefSeq" id="XP_040731885.1">
    <property type="nucleotide sequence ID" value="XM_040875631.1"/>
</dbReference>
<dbReference type="Proteomes" id="UP000249363">
    <property type="component" value="Unassembled WGS sequence"/>
</dbReference>